<dbReference type="Pfam" id="PF05685">
    <property type="entry name" value="Uma2"/>
    <property type="match status" value="1"/>
</dbReference>
<dbReference type="PANTHER" id="PTHR34107:SF4">
    <property type="entry name" value="SLL1222 PROTEIN"/>
    <property type="match status" value="1"/>
</dbReference>
<evidence type="ECO:0000313" key="3">
    <source>
        <dbReference type="Proteomes" id="UP000702209"/>
    </source>
</evidence>
<evidence type="ECO:0000259" key="1">
    <source>
        <dbReference type="Pfam" id="PF05685"/>
    </source>
</evidence>
<proteinExistence type="predicted"/>
<dbReference type="InterPro" id="IPR012296">
    <property type="entry name" value="Nuclease_put_TT1808"/>
</dbReference>
<reference evidence="2 3" key="1">
    <citation type="submission" date="2020-10" db="EMBL/GenBank/DDBJ databases">
        <title>Identification of Nocardia species via Next-generation sequencing and recognition of intraspecies genetic diversity.</title>
        <authorList>
            <person name="Li P."/>
            <person name="Li P."/>
            <person name="Lu B."/>
        </authorList>
    </citation>
    <scope>NUCLEOTIDE SEQUENCE [LARGE SCALE GENOMIC DNA]</scope>
    <source>
        <strain evidence="2 3">BJ06-0157</strain>
    </source>
</reference>
<keyword evidence="2" id="KW-0255">Endonuclease</keyword>
<sequence length="208" mass="23842">MSEVLDWAREENLQPAPITLEIWKKLPEDFCRLVEVVNGEAVRAESPTRPHQKSARRIADFVETAAEAHVSRYRNGCLDVDMDFDVLLWELPRVTIRRPDIALFECAPPELRPLPASMVKLVVEVVSPGTERVDTADKLAEYALAGIPWYWIVWVSDNRVDSIEVYVLDHVLGHYRPHLKLEPNDSQTVVDVPIEIKIDWTRLGVLTR</sequence>
<organism evidence="2 3">
    <name type="scientific">Nocardia amamiensis</name>
    <dbReference type="NCBI Taxonomy" id="404578"/>
    <lineage>
        <taxon>Bacteria</taxon>
        <taxon>Bacillati</taxon>
        <taxon>Actinomycetota</taxon>
        <taxon>Actinomycetes</taxon>
        <taxon>Mycobacteriales</taxon>
        <taxon>Nocardiaceae</taxon>
        <taxon>Nocardia</taxon>
    </lineage>
</organism>
<gene>
    <name evidence="2" type="ORF">IU459_18075</name>
</gene>
<keyword evidence="2" id="KW-0378">Hydrolase</keyword>
<keyword evidence="2" id="KW-0540">Nuclease</keyword>
<feature type="domain" description="Putative restriction endonuclease" evidence="1">
    <location>
        <begin position="34"/>
        <end position="192"/>
    </location>
</feature>
<protein>
    <submittedName>
        <fullName evidence="2">Uma2 family endonuclease</fullName>
    </submittedName>
</protein>
<dbReference type="Proteomes" id="UP000702209">
    <property type="component" value="Unassembled WGS sequence"/>
</dbReference>
<dbReference type="CDD" id="cd06260">
    <property type="entry name" value="DUF820-like"/>
    <property type="match status" value="1"/>
</dbReference>
<dbReference type="Gene3D" id="3.90.1570.10">
    <property type="entry name" value="tt1808, chain A"/>
    <property type="match status" value="1"/>
</dbReference>
<accession>A0ABS0CS45</accession>
<comment type="caution">
    <text evidence="2">The sequence shown here is derived from an EMBL/GenBank/DDBJ whole genome shotgun (WGS) entry which is preliminary data.</text>
</comment>
<dbReference type="GO" id="GO:0004519">
    <property type="term" value="F:endonuclease activity"/>
    <property type="evidence" value="ECO:0007669"/>
    <property type="project" value="UniProtKB-KW"/>
</dbReference>
<dbReference type="SUPFAM" id="SSF52980">
    <property type="entry name" value="Restriction endonuclease-like"/>
    <property type="match status" value="1"/>
</dbReference>
<dbReference type="RefSeq" id="WP_195130702.1">
    <property type="nucleotide sequence ID" value="NZ_JADLQX010000012.1"/>
</dbReference>
<name>A0ABS0CS45_9NOCA</name>
<keyword evidence="3" id="KW-1185">Reference proteome</keyword>
<dbReference type="PANTHER" id="PTHR34107">
    <property type="entry name" value="SLL0198 PROTEIN-RELATED"/>
    <property type="match status" value="1"/>
</dbReference>
<dbReference type="InterPro" id="IPR008538">
    <property type="entry name" value="Uma2"/>
</dbReference>
<dbReference type="InterPro" id="IPR011335">
    <property type="entry name" value="Restrct_endonuc-II-like"/>
</dbReference>
<evidence type="ECO:0000313" key="2">
    <source>
        <dbReference type="EMBL" id="MBF6299434.1"/>
    </source>
</evidence>
<dbReference type="EMBL" id="JADLQX010000012">
    <property type="protein sequence ID" value="MBF6299434.1"/>
    <property type="molecule type" value="Genomic_DNA"/>
</dbReference>